<gene>
    <name evidence="1" type="ORF">RF55_14626</name>
</gene>
<accession>A0A0J7K7Y7</accession>
<reference evidence="1 2" key="1">
    <citation type="submission" date="2015-04" db="EMBL/GenBank/DDBJ databases">
        <title>Lasius niger genome sequencing.</title>
        <authorList>
            <person name="Konorov E.A."/>
            <person name="Nikitin M.A."/>
            <person name="Kirill M.V."/>
            <person name="Chang P."/>
        </authorList>
    </citation>
    <scope>NUCLEOTIDE SEQUENCE [LARGE SCALE GENOMIC DNA]</scope>
    <source>
        <tissue evidence="1">Whole</tissue>
    </source>
</reference>
<dbReference type="EMBL" id="LBMM01012133">
    <property type="protein sequence ID" value="KMQ86389.1"/>
    <property type="molecule type" value="Genomic_DNA"/>
</dbReference>
<proteinExistence type="predicted"/>
<dbReference type="InterPro" id="IPR052709">
    <property type="entry name" value="Transposase-MT_Hybrid"/>
</dbReference>
<dbReference type="InterPro" id="IPR036397">
    <property type="entry name" value="RNaseH_sf"/>
</dbReference>
<dbReference type="OrthoDB" id="7545062at2759"/>
<evidence type="ECO:0000313" key="2">
    <source>
        <dbReference type="Proteomes" id="UP000036403"/>
    </source>
</evidence>
<dbReference type="PANTHER" id="PTHR46060">
    <property type="entry name" value="MARINER MOS1 TRANSPOSASE-LIKE PROTEIN"/>
    <property type="match status" value="1"/>
</dbReference>
<comment type="caution">
    <text evidence="1">The sequence shown here is derived from an EMBL/GenBank/DDBJ whole genome shotgun (WGS) entry which is preliminary data.</text>
</comment>
<dbReference type="STRING" id="67767.A0A0J7K7Y7"/>
<dbReference type="Proteomes" id="UP000036403">
    <property type="component" value="Unassembled WGS sequence"/>
</dbReference>
<name>A0A0J7K7Y7_LASNI</name>
<sequence length="215" mass="25014">MGSALKFLTRYAEEGEEFLDSIVTGDETWVYHHTPESKQQSLQWRHTHSPKIKKFKTSISTKKLMASVFWDRKGILLVDFRPPGTTINAAAYCEILRRLRRAIQNKRRGMLTRGVCLLHDNARPHTARDTTALLERFKWDVLEHPPYSPDLAPSDFHLFLHLKKHLGGKRFDDDKVKEVMMWFNEQAADFYDSGIQKLVPRLNKCLDNGGDYVEK</sequence>
<dbReference type="InterPro" id="IPR001888">
    <property type="entry name" value="Transposase_1"/>
</dbReference>
<dbReference type="Gene3D" id="3.30.420.10">
    <property type="entry name" value="Ribonuclease H-like superfamily/Ribonuclease H"/>
    <property type="match status" value="1"/>
</dbReference>
<dbReference type="PANTHER" id="PTHR46060:SF1">
    <property type="entry name" value="MARINER MOS1 TRANSPOSASE-LIKE PROTEIN"/>
    <property type="match status" value="1"/>
</dbReference>
<dbReference type="PaxDb" id="67767-A0A0J7K7Y7"/>
<dbReference type="Pfam" id="PF01359">
    <property type="entry name" value="Transposase_1"/>
    <property type="match status" value="1"/>
</dbReference>
<protein>
    <submittedName>
        <fullName evidence="1">Transposase</fullName>
    </submittedName>
</protein>
<dbReference type="AlphaFoldDB" id="A0A0J7K7Y7"/>
<keyword evidence="2" id="KW-1185">Reference proteome</keyword>
<organism evidence="1 2">
    <name type="scientific">Lasius niger</name>
    <name type="common">Black garden ant</name>
    <dbReference type="NCBI Taxonomy" id="67767"/>
    <lineage>
        <taxon>Eukaryota</taxon>
        <taxon>Metazoa</taxon>
        <taxon>Ecdysozoa</taxon>
        <taxon>Arthropoda</taxon>
        <taxon>Hexapoda</taxon>
        <taxon>Insecta</taxon>
        <taxon>Pterygota</taxon>
        <taxon>Neoptera</taxon>
        <taxon>Endopterygota</taxon>
        <taxon>Hymenoptera</taxon>
        <taxon>Apocrita</taxon>
        <taxon>Aculeata</taxon>
        <taxon>Formicoidea</taxon>
        <taxon>Formicidae</taxon>
        <taxon>Formicinae</taxon>
        <taxon>Lasius</taxon>
        <taxon>Lasius</taxon>
    </lineage>
</organism>
<evidence type="ECO:0000313" key="1">
    <source>
        <dbReference type="EMBL" id="KMQ86389.1"/>
    </source>
</evidence>
<dbReference type="GO" id="GO:0003676">
    <property type="term" value="F:nucleic acid binding"/>
    <property type="evidence" value="ECO:0007669"/>
    <property type="project" value="InterPro"/>
</dbReference>